<keyword evidence="8" id="KW-1185">Reference proteome</keyword>
<feature type="compositionally biased region" description="Basic and acidic residues" evidence="5">
    <location>
        <begin position="521"/>
        <end position="530"/>
    </location>
</feature>
<name>A0A1M5LXS6_9RHOB</name>
<keyword evidence="1" id="KW-0677">Repeat</keyword>
<dbReference type="FunFam" id="3.40.50.300:FF:000011">
    <property type="entry name" value="Putative ABC transporter ATP-binding component"/>
    <property type="match status" value="1"/>
</dbReference>
<dbReference type="AlphaFoldDB" id="A0A1M5LXS6"/>
<feature type="domain" description="ABC transporter" evidence="6">
    <location>
        <begin position="310"/>
        <end position="524"/>
    </location>
</feature>
<accession>A0A1M5LXS6</accession>
<dbReference type="InterPro" id="IPR017871">
    <property type="entry name" value="ABC_transporter-like_CS"/>
</dbReference>
<dbReference type="InterPro" id="IPR050611">
    <property type="entry name" value="ABCF"/>
</dbReference>
<dbReference type="Gene3D" id="3.40.50.300">
    <property type="entry name" value="P-loop containing nucleotide triphosphate hydrolases"/>
    <property type="match status" value="2"/>
</dbReference>
<reference evidence="7 8" key="1">
    <citation type="submission" date="2016-11" db="EMBL/GenBank/DDBJ databases">
        <authorList>
            <person name="Jaros S."/>
            <person name="Januszkiewicz K."/>
            <person name="Wedrychowicz H."/>
        </authorList>
    </citation>
    <scope>NUCLEOTIDE SEQUENCE [LARGE SCALE GENOMIC DNA]</scope>
    <source>
        <strain evidence="7 8">DSM 28715</strain>
    </source>
</reference>
<dbReference type="PROSITE" id="PS50893">
    <property type="entry name" value="ABC_TRANSPORTER_2"/>
    <property type="match status" value="2"/>
</dbReference>
<organism evidence="7 8">
    <name type="scientific">Cognatiyoonia sediminum</name>
    <dbReference type="NCBI Taxonomy" id="1508389"/>
    <lineage>
        <taxon>Bacteria</taxon>
        <taxon>Pseudomonadati</taxon>
        <taxon>Pseudomonadota</taxon>
        <taxon>Alphaproteobacteria</taxon>
        <taxon>Rhodobacterales</taxon>
        <taxon>Paracoccaceae</taxon>
        <taxon>Cognatiyoonia</taxon>
    </lineage>
</organism>
<proteinExistence type="predicted"/>
<dbReference type="Pfam" id="PF00005">
    <property type="entry name" value="ABC_tran"/>
    <property type="match status" value="2"/>
</dbReference>
<evidence type="ECO:0000256" key="4">
    <source>
        <dbReference type="SAM" id="Coils"/>
    </source>
</evidence>
<dbReference type="PANTHER" id="PTHR19211">
    <property type="entry name" value="ATP-BINDING TRANSPORT PROTEIN-RELATED"/>
    <property type="match status" value="1"/>
</dbReference>
<dbReference type="InterPro" id="IPR027417">
    <property type="entry name" value="P-loop_NTPase"/>
</dbReference>
<dbReference type="OrthoDB" id="9808609at2"/>
<dbReference type="GO" id="GO:0005524">
    <property type="term" value="F:ATP binding"/>
    <property type="evidence" value="ECO:0007669"/>
    <property type="project" value="UniProtKB-KW"/>
</dbReference>
<dbReference type="SUPFAM" id="SSF52540">
    <property type="entry name" value="P-loop containing nucleoside triphosphate hydrolases"/>
    <property type="match status" value="2"/>
</dbReference>
<keyword evidence="2" id="KW-0547">Nucleotide-binding</keyword>
<dbReference type="Proteomes" id="UP000184074">
    <property type="component" value="Unassembled WGS sequence"/>
</dbReference>
<dbReference type="Pfam" id="PF12848">
    <property type="entry name" value="ABC_tran_Xtn"/>
    <property type="match status" value="1"/>
</dbReference>
<dbReference type="GO" id="GO:0016887">
    <property type="term" value="F:ATP hydrolysis activity"/>
    <property type="evidence" value="ECO:0007669"/>
    <property type="project" value="InterPro"/>
</dbReference>
<evidence type="ECO:0000259" key="6">
    <source>
        <dbReference type="PROSITE" id="PS50893"/>
    </source>
</evidence>
<dbReference type="InterPro" id="IPR003593">
    <property type="entry name" value="AAA+_ATPase"/>
</dbReference>
<keyword evidence="4" id="KW-0175">Coiled coil</keyword>
<evidence type="ECO:0000256" key="1">
    <source>
        <dbReference type="ARBA" id="ARBA00022737"/>
    </source>
</evidence>
<keyword evidence="3 7" id="KW-0067">ATP-binding</keyword>
<dbReference type="SMART" id="SM00382">
    <property type="entry name" value="AAA"/>
    <property type="match status" value="2"/>
</dbReference>
<dbReference type="CDD" id="cd03221">
    <property type="entry name" value="ABCF_EF-3"/>
    <property type="match status" value="2"/>
</dbReference>
<evidence type="ECO:0000256" key="5">
    <source>
        <dbReference type="SAM" id="MobiDB-lite"/>
    </source>
</evidence>
<gene>
    <name evidence="7" type="ORF">SAMN05444003_0539</name>
</gene>
<sequence length="616" mass="69017">MLRLTDITYSIEGRTLIENANVVIPTGHKVGLVGRNGTGKTTLFRIIRGEMILDTGDVDIPRGWKIGGVSQEVPGNEITLIDTVLSADIERSALMEEAETATDPGRIADIQTRLTDIDAWSAEARASSILKGLGFTDAEQKMPCSAFSGGWRMRVALAAVLFSEPDLLLLDEPTNYLDLEGALWLESYLVRYPHTVLIVSHDRELLNRSVGGILHLEDKDLTYYTGPYDQFARQRAEKRALQASQAKKQAEKRAHLQAFVDRFKAKASKAKQAQSRVKMLEKMETIRAPEDAARTVFTFPKPEELSPPIIATEGVGVGYDETIVLDRLNLRIDQDDRIALLGRNGEGKSTLSKLLSGRLDAAHGRLSKSKKLRIGFFAQHQVEELSVDETPLQHLRRERPDEQESKLRARMAGFGLGPDQAETEVGRLSGGQKARLSLLLATLPAPHLLILDEPTNHLDIESREALVEALTAYTGAVILVSHDMHLLSMVADRLWLVRDGRVAPYEDDLQAYRKMLLTPDKPQKTQEPKPKKSKPSRDVLLQLKAEVRKCEERVNKINEMRDKLATKLADPELYEDTRIGELEMWNKKYAELMEAVDRAEGLWMTALEKLEEAQAR</sequence>
<dbReference type="PANTHER" id="PTHR19211:SF14">
    <property type="entry name" value="ATP-BINDING CASSETTE SUB-FAMILY F MEMBER 1"/>
    <property type="match status" value="1"/>
</dbReference>
<protein>
    <submittedName>
        <fullName evidence="7">ATP-binding cassette, subfamily F, member 3</fullName>
    </submittedName>
</protein>
<dbReference type="InterPro" id="IPR003439">
    <property type="entry name" value="ABC_transporter-like_ATP-bd"/>
</dbReference>
<evidence type="ECO:0000313" key="7">
    <source>
        <dbReference type="EMBL" id="SHG69902.1"/>
    </source>
</evidence>
<feature type="region of interest" description="Disordered" evidence="5">
    <location>
        <begin position="517"/>
        <end position="537"/>
    </location>
</feature>
<evidence type="ECO:0000313" key="8">
    <source>
        <dbReference type="Proteomes" id="UP000184074"/>
    </source>
</evidence>
<dbReference type="InterPro" id="IPR032781">
    <property type="entry name" value="ABC_tran_Xtn"/>
</dbReference>
<evidence type="ECO:0000256" key="3">
    <source>
        <dbReference type="ARBA" id="ARBA00022840"/>
    </source>
</evidence>
<dbReference type="EMBL" id="FQXB01000001">
    <property type="protein sequence ID" value="SHG69902.1"/>
    <property type="molecule type" value="Genomic_DNA"/>
</dbReference>
<dbReference type="PROSITE" id="PS00211">
    <property type="entry name" value="ABC_TRANSPORTER_1"/>
    <property type="match status" value="2"/>
</dbReference>
<feature type="domain" description="ABC transporter" evidence="6">
    <location>
        <begin position="2"/>
        <end position="243"/>
    </location>
</feature>
<feature type="coiled-coil region" evidence="4">
    <location>
        <begin position="540"/>
        <end position="602"/>
    </location>
</feature>
<dbReference type="STRING" id="1508389.SAMN05444003_0539"/>
<evidence type="ECO:0000256" key="2">
    <source>
        <dbReference type="ARBA" id="ARBA00022741"/>
    </source>
</evidence>
<dbReference type="RefSeq" id="WP_072899078.1">
    <property type="nucleotide sequence ID" value="NZ_FQXB01000001.1"/>
</dbReference>